<reference evidence="1" key="1">
    <citation type="submission" date="2020-07" db="EMBL/GenBank/DDBJ databases">
        <title>Huge and variable diversity of episymbiotic CPR bacteria and DPANN archaea in groundwater ecosystems.</title>
        <authorList>
            <person name="He C.Y."/>
            <person name="Keren R."/>
            <person name="Whittaker M."/>
            <person name="Farag I.F."/>
            <person name="Doudna J."/>
            <person name="Cate J.H.D."/>
            <person name="Banfield J.F."/>
        </authorList>
    </citation>
    <scope>NUCLEOTIDE SEQUENCE</scope>
    <source>
        <strain evidence="1">NC_groundwater_973_Pr1_S-0.2um_54_13</strain>
    </source>
</reference>
<comment type="caution">
    <text evidence="1">The sequence shown here is derived from an EMBL/GenBank/DDBJ whole genome shotgun (WGS) entry which is preliminary data.</text>
</comment>
<name>A0A932QYB2_9BACT</name>
<evidence type="ECO:0000313" key="1">
    <source>
        <dbReference type="EMBL" id="MBI3631037.1"/>
    </source>
</evidence>
<sequence length="126" mass="13402">MGLLTKNKLKKFVQAPPVKDFCPSLDAPLLRFGKAPWTIGNACEGTLILGATGSGKSSGSGAHIAKSYLLAGMGGLVLCAKPDEKARWLAYAKATNRLHQVIVMDGSGQERFNFLYYAPLLPCSSS</sequence>
<evidence type="ECO:0000313" key="2">
    <source>
        <dbReference type="Proteomes" id="UP000753196"/>
    </source>
</evidence>
<proteinExistence type="predicted"/>
<gene>
    <name evidence="1" type="ORF">HY221_01755</name>
</gene>
<protein>
    <submittedName>
        <fullName evidence="1">Uncharacterized protein</fullName>
    </submittedName>
</protein>
<dbReference type="Proteomes" id="UP000753196">
    <property type="component" value="Unassembled WGS sequence"/>
</dbReference>
<dbReference type="AlphaFoldDB" id="A0A932QYB2"/>
<accession>A0A932QYB2</accession>
<organism evidence="1 2">
    <name type="scientific">Candidatus Sungiibacteriota bacterium</name>
    <dbReference type="NCBI Taxonomy" id="2750080"/>
    <lineage>
        <taxon>Bacteria</taxon>
        <taxon>Candidatus Sungiibacteriota</taxon>
    </lineage>
</organism>
<dbReference type="EMBL" id="JACQCR010000040">
    <property type="protein sequence ID" value="MBI3631037.1"/>
    <property type="molecule type" value="Genomic_DNA"/>
</dbReference>